<name>C6B8I8_RHILS</name>
<gene>
    <name evidence="1" type="ordered locus">Rleg_5958</name>
</gene>
<dbReference type="AlphaFoldDB" id="C6B8I8"/>
<dbReference type="KEGG" id="rlg:Rleg_5958"/>
<dbReference type="Proteomes" id="UP000002256">
    <property type="component" value="Plasmid pR132503"/>
</dbReference>
<protein>
    <submittedName>
        <fullName evidence="1">Uncharacterized protein</fullName>
    </submittedName>
</protein>
<proteinExistence type="predicted"/>
<dbReference type="EMBL" id="CP001625">
    <property type="protein sequence ID" value="ACS60720.1"/>
    <property type="molecule type" value="Genomic_DNA"/>
</dbReference>
<keyword evidence="1" id="KW-0614">Plasmid</keyword>
<sequence>MSYSEPILNDAVVAERFGLSISDYRRYRKLQLISVTMETRPEESDGLRRLLVSFGNRVWRAALGADDTIVQEEMTFLRGKLSRALR</sequence>
<accession>C6B8I8</accession>
<evidence type="ECO:0000313" key="2">
    <source>
        <dbReference type="Proteomes" id="UP000002256"/>
    </source>
</evidence>
<organism evidence="1 2">
    <name type="scientific">Rhizobium leguminosarum bv. trifolii (strain WSM1325)</name>
    <dbReference type="NCBI Taxonomy" id="395491"/>
    <lineage>
        <taxon>Bacteria</taxon>
        <taxon>Pseudomonadati</taxon>
        <taxon>Pseudomonadota</taxon>
        <taxon>Alphaproteobacteria</taxon>
        <taxon>Hyphomicrobiales</taxon>
        <taxon>Rhizobiaceae</taxon>
        <taxon>Rhizobium/Agrobacterium group</taxon>
        <taxon>Rhizobium</taxon>
    </lineage>
</organism>
<reference evidence="1 2" key="1">
    <citation type="journal article" date="2010" name="Stand. Genomic Sci.">
        <title>Complete genome sequence of Rhizobium leguminosarum bv. trifolii strain WSM1325, an effective microsymbiont of annual Mediterranean clovers.</title>
        <authorList>
            <person name="Reeve W."/>
            <person name="O'Hara G."/>
            <person name="Chain P."/>
            <person name="Ardley J."/>
            <person name="Brau L."/>
            <person name="Nandesena K."/>
            <person name="Tiwari R."/>
            <person name="Copeland A."/>
            <person name="Nolan M."/>
            <person name="Han C."/>
            <person name="Brettin T."/>
            <person name="Land M."/>
            <person name="Ovchinikova G."/>
            <person name="Ivanova N."/>
            <person name="Mavromatis K."/>
            <person name="Markowitz V."/>
            <person name="Kyrpides N."/>
            <person name="Melino V."/>
            <person name="Denton M."/>
            <person name="Yates R."/>
            <person name="Howieson J."/>
        </authorList>
    </citation>
    <scope>NUCLEOTIDE SEQUENCE [LARGE SCALE GENOMIC DNA]</scope>
    <source>
        <strain evidence="2">WSM1325</strain>
        <plasmid evidence="2">Plasmid pR132503</plasmid>
    </source>
</reference>
<evidence type="ECO:0000313" key="1">
    <source>
        <dbReference type="EMBL" id="ACS60720.1"/>
    </source>
</evidence>
<geneLocation type="plasmid" evidence="1 2">
    <name>pR132503</name>
</geneLocation>
<dbReference type="HOGENOM" id="CLU_166865_1_0_5"/>